<dbReference type="Gene3D" id="3.10.20.30">
    <property type="match status" value="1"/>
</dbReference>
<dbReference type="InterPro" id="IPR006058">
    <property type="entry name" value="2Fe2S_fd_BS"/>
</dbReference>
<evidence type="ECO:0000256" key="1">
    <source>
        <dbReference type="ARBA" id="ARBA00022714"/>
    </source>
</evidence>
<keyword evidence="2" id="KW-0479">Metal-binding</keyword>
<dbReference type="InterPro" id="IPR002888">
    <property type="entry name" value="2Fe-2S-bd"/>
</dbReference>
<reference evidence="7 8" key="1">
    <citation type="journal article" date="2016" name="Int. J. Syst. Evol. Microbiol.">
        <title>Labrenzia salina sp. nov., isolated from the rhizosphere of the halophyte Arthrocnemum macrostachyum.</title>
        <authorList>
            <person name="Camacho M."/>
            <person name="Redondo-Gomez S."/>
            <person name="Rodriguez-Llorente I."/>
            <person name="Rohde M."/>
            <person name="Sproer C."/>
            <person name="Schumann P."/>
            <person name="Klenk H.P."/>
            <person name="Montero-Calasanz M.D.C."/>
        </authorList>
    </citation>
    <scope>NUCLEOTIDE SEQUENCE [LARGE SCALE GENOMIC DNA]</scope>
    <source>
        <strain evidence="7 8">DSM 29163</strain>
    </source>
</reference>
<evidence type="ECO:0000313" key="7">
    <source>
        <dbReference type="EMBL" id="MCX2720899.1"/>
    </source>
</evidence>
<dbReference type="SUPFAM" id="SSF47741">
    <property type="entry name" value="CO dehydrogenase ISP C-domain like"/>
    <property type="match status" value="1"/>
</dbReference>
<dbReference type="InterPro" id="IPR036884">
    <property type="entry name" value="2Fe-2S-bd_dom_sf"/>
</dbReference>
<keyword evidence="3" id="KW-0560">Oxidoreductase</keyword>
<dbReference type="EMBL" id="JAPEVI010000001">
    <property type="protein sequence ID" value="MCX2720899.1"/>
    <property type="molecule type" value="Genomic_DNA"/>
</dbReference>
<keyword evidence="4" id="KW-0408">Iron</keyword>
<evidence type="ECO:0000313" key="8">
    <source>
        <dbReference type="Proteomes" id="UP001300261"/>
    </source>
</evidence>
<dbReference type="InterPro" id="IPR051452">
    <property type="entry name" value="Diverse_Oxidoreductases"/>
</dbReference>
<dbReference type="InterPro" id="IPR001041">
    <property type="entry name" value="2Fe-2S_ferredoxin-type"/>
</dbReference>
<gene>
    <name evidence="7" type="ORF">ON753_00525</name>
</gene>
<dbReference type="Pfam" id="PF01799">
    <property type="entry name" value="Fer2_2"/>
    <property type="match status" value="1"/>
</dbReference>
<keyword evidence="1" id="KW-0001">2Fe-2S</keyword>
<evidence type="ECO:0000256" key="4">
    <source>
        <dbReference type="ARBA" id="ARBA00023004"/>
    </source>
</evidence>
<proteinExistence type="predicted"/>
<dbReference type="RefSeq" id="WP_265960596.1">
    <property type="nucleotide sequence ID" value="NZ_JAPEVI010000001.1"/>
</dbReference>
<evidence type="ECO:0000256" key="2">
    <source>
        <dbReference type="ARBA" id="ARBA00022723"/>
    </source>
</evidence>
<name>A0ABT3QVF3_9HYPH</name>
<dbReference type="PROSITE" id="PS00197">
    <property type="entry name" value="2FE2S_FER_1"/>
    <property type="match status" value="1"/>
</dbReference>
<dbReference type="PANTHER" id="PTHR44379:SF2">
    <property type="entry name" value="BLR6218 PROTEIN"/>
    <property type="match status" value="1"/>
</dbReference>
<protein>
    <submittedName>
        <fullName evidence="7">2Fe-2S iron-sulfur cluster-binding protein</fullName>
    </submittedName>
</protein>
<keyword evidence="5" id="KW-0411">Iron-sulfur</keyword>
<comment type="caution">
    <text evidence="7">The sequence shown here is derived from an EMBL/GenBank/DDBJ whole genome shotgun (WGS) entry which is preliminary data.</text>
</comment>
<dbReference type="Pfam" id="PF00111">
    <property type="entry name" value="Fer2"/>
    <property type="match status" value="1"/>
</dbReference>
<dbReference type="SUPFAM" id="SSF54292">
    <property type="entry name" value="2Fe-2S ferredoxin-like"/>
    <property type="match status" value="1"/>
</dbReference>
<evidence type="ECO:0000259" key="6">
    <source>
        <dbReference type="PROSITE" id="PS51085"/>
    </source>
</evidence>
<dbReference type="InterPro" id="IPR012675">
    <property type="entry name" value="Beta-grasp_dom_sf"/>
</dbReference>
<keyword evidence="8" id="KW-1185">Reference proteome</keyword>
<organism evidence="7 8">
    <name type="scientific">Roseibium salinum</name>
    <dbReference type="NCBI Taxonomy" id="1604349"/>
    <lineage>
        <taxon>Bacteria</taxon>
        <taxon>Pseudomonadati</taxon>
        <taxon>Pseudomonadota</taxon>
        <taxon>Alphaproteobacteria</taxon>
        <taxon>Hyphomicrobiales</taxon>
        <taxon>Stappiaceae</taxon>
        <taxon>Roseibium</taxon>
    </lineage>
</organism>
<dbReference type="PROSITE" id="PS51085">
    <property type="entry name" value="2FE2S_FER_2"/>
    <property type="match status" value="1"/>
</dbReference>
<dbReference type="PANTHER" id="PTHR44379">
    <property type="entry name" value="OXIDOREDUCTASE WITH IRON-SULFUR SUBUNIT"/>
    <property type="match status" value="1"/>
</dbReference>
<accession>A0ABT3QVF3</accession>
<sequence length="157" mass="15444">MSVPPLSLTVNGARVTVTPRAGLTLLAHLRNDLGLTGTKTGCATGACGACTVVMNGAAVQACQVPAAALQNADVQTIEELVKTPAGRAVAEALIAAGAAQCGYCLPGIVAAASAALARDGAATDLPAALSRNLCRCGTHARILGALERVKNASGAEA</sequence>
<feature type="domain" description="2Fe-2S ferredoxin-type" evidence="6">
    <location>
        <begin position="4"/>
        <end position="80"/>
    </location>
</feature>
<dbReference type="InterPro" id="IPR036010">
    <property type="entry name" value="2Fe-2S_ferredoxin-like_sf"/>
</dbReference>
<dbReference type="Gene3D" id="1.10.150.120">
    <property type="entry name" value="[2Fe-2S]-binding domain"/>
    <property type="match status" value="1"/>
</dbReference>
<evidence type="ECO:0000256" key="3">
    <source>
        <dbReference type="ARBA" id="ARBA00023002"/>
    </source>
</evidence>
<dbReference type="Proteomes" id="UP001300261">
    <property type="component" value="Unassembled WGS sequence"/>
</dbReference>
<evidence type="ECO:0000256" key="5">
    <source>
        <dbReference type="ARBA" id="ARBA00023014"/>
    </source>
</evidence>